<keyword evidence="6" id="KW-1185">Reference proteome</keyword>
<dbReference type="Proteomes" id="UP000327000">
    <property type="component" value="Unassembled WGS sequence"/>
</dbReference>
<dbReference type="SUPFAM" id="SSF51197">
    <property type="entry name" value="Clavaminate synthase-like"/>
    <property type="match status" value="1"/>
</dbReference>
<dbReference type="SMART" id="SM00558">
    <property type="entry name" value="JmjC"/>
    <property type="match status" value="1"/>
</dbReference>
<dbReference type="PANTHER" id="PTHR13096:SF8">
    <property type="entry name" value="RIBOSOMAL OXYGENASE 1"/>
    <property type="match status" value="1"/>
</dbReference>
<name>A0A5N5VXE7_STRMB</name>
<organism evidence="5 6">
    <name type="scientific">Streptomyces mobaraensis</name>
    <name type="common">Streptoverticillium mobaraense</name>
    <dbReference type="NCBI Taxonomy" id="35621"/>
    <lineage>
        <taxon>Bacteria</taxon>
        <taxon>Bacillati</taxon>
        <taxon>Actinomycetota</taxon>
        <taxon>Actinomycetes</taxon>
        <taxon>Kitasatosporales</taxon>
        <taxon>Streptomycetaceae</taxon>
        <taxon>Streptomyces</taxon>
    </lineage>
</organism>
<sequence>MTALRIAERLGEDFLAQALHRDYRLVPGAVEASGLLTWDALNNILASHRLEPPRLRLTREGETLPALATSAPEVTRRHVVWHRLHPAPLHARLADGASMALDNADELHRPLGEVAEELERLLRTRIQANVYASWTATEGFGVHWDTHDVVVIQLDGAKRWRIYGPTRPYPLHRDTDEPQPPAGEPVADLVLRPGDLLYVPRGWWHSVSADQGTRSLHVTFGAQPHTPSDLLHWVCDRLVAHQEFRIDLPLLGDLAEQKAVLAGLRALVVEQLDDPQLIARYREHQDGQALGRMAPSLPHLGSIPADHRLRVRMTTARAVLTLDEDTAHLQAAGSAYEFAPEAGPALQLLVDGGESTLGELADAAGVGVDDIAGLVQELIEGQAVAITGTAR</sequence>
<keyword evidence="2" id="KW-0479">Metal-binding</keyword>
<evidence type="ECO:0000256" key="3">
    <source>
        <dbReference type="ARBA" id="ARBA00023004"/>
    </source>
</evidence>
<gene>
    <name evidence="5" type="ORF">FRZ00_33290</name>
</gene>
<dbReference type="PROSITE" id="PS51184">
    <property type="entry name" value="JMJC"/>
    <property type="match status" value="1"/>
</dbReference>
<dbReference type="InterPro" id="IPR003347">
    <property type="entry name" value="JmjC_dom"/>
</dbReference>
<evidence type="ECO:0000259" key="4">
    <source>
        <dbReference type="PROSITE" id="PS51184"/>
    </source>
</evidence>
<protein>
    <recommendedName>
        <fullName evidence="4">JmjC domain-containing protein</fullName>
    </recommendedName>
</protein>
<dbReference type="PANTHER" id="PTHR13096">
    <property type="entry name" value="MINA53 MYC INDUCED NUCLEAR ANTIGEN"/>
    <property type="match status" value="1"/>
</dbReference>
<proteinExistence type="predicted"/>
<evidence type="ECO:0000313" key="5">
    <source>
        <dbReference type="EMBL" id="KAB7833525.1"/>
    </source>
</evidence>
<accession>A0A5N5VXE7</accession>
<feature type="domain" description="JmjC" evidence="4">
    <location>
        <begin position="85"/>
        <end position="239"/>
    </location>
</feature>
<dbReference type="AlphaFoldDB" id="A0A5N5VXE7"/>
<evidence type="ECO:0000313" key="6">
    <source>
        <dbReference type="Proteomes" id="UP000327000"/>
    </source>
</evidence>
<dbReference type="InterPro" id="IPR039994">
    <property type="entry name" value="NO66-like"/>
</dbReference>
<dbReference type="Gene3D" id="2.60.120.650">
    <property type="entry name" value="Cupin"/>
    <property type="match status" value="1"/>
</dbReference>
<dbReference type="EMBL" id="VOKX01000132">
    <property type="protein sequence ID" value="KAB7833525.1"/>
    <property type="molecule type" value="Genomic_DNA"/>
</dbReference>
<dbReference type="RefSeq" id="WP_152266079.1">
    <property type="nucleotide sequence ID" value="NZ_VOKX01000132.1"/>
</dbReference>
<comment type="caution">
    <text evidence="5">The sequence shown here is derived from an EMBL/GenBank/DDBJ whole genome shotgun (WGS) entry which is preliminary data.</text>
</comment>
<dbReference type="OrthoDB" id="9764016at2"/>
<reference evidence="5 6" key="1">
    <citation type="journal article" date="2019" name="Microb. Cell Fact.">
        <title>Exploring novel herbicidin analogues by transcriptional regulator overexpression and MS/MS molecular networking.</title>
        <authorList>
            <person name="Shi Y."/>
            <person name="Gu R."/>
            <person name="Li Y."/>
            <person name="Wang X."/>
            <person name="Ren W."/>
            <person name="Li X."/>
            <person name="Wang L."/>
            <person name="Xie Y."/>
            <person name="Hong B."/>
        </authorList>
    </citation>
    <scope>NUCLEOTIDE SEQUENCE [LARGE SCALE GENOMIC DNA]</scope>
    <source>
        <strain evidence="5 6">US-43</strain>
    </source>
</reference>
<dbReference type="Pfam" id="PF08007">
    <property type="entry name" value="JmjC_2"/>
    <property type="match status" value="1"/>
</dbReference>
<keyword evidence="3" id="KW-0408">Iron</keyword>
<evidence type="ECO:0000256" key="1">
    <source>
        <dbReference type="ARBA" id="ARBA00001954"/>
    </source>
</evidence>
<evidence type="ECO:0000256" key="2">
    <source>
        <dbReference type="ARBA" id="ARBA00022723"/>
    </source>
</evidence>
<comment type="cofactor">
    <cofactor evidence="1">
        <name>Fe(2+)</name>
        <dbReference type="ChEBI" id="CHEBI:29033"/>
    </cofactor>
</comment>
<dbReference type="GO" id="GO:0046872">
    <property type="term" value="F:metal ion binding"/>
    <property type="evidence" value="ECO:0007669"/>
    <property type="project" value="UniProtKB-KW"/>
</dbReference>